<dbReference type="InterPro" id="IPR002921">
    <property type="entry name" value="Fungal_lipase-type"/>
</dbReference>
<dbReference type="InterPro" id="IPR051218">
    <property type="entry name" value="Sec_MonoDiacylglyc_Lipase"/>
</dbReference>
<reference evidence="2 3" key="1">
    <citation type="submission" date="2017-08" db="EMBL/GenBank/DDBJ databases">
        <title>Genomic and metabolic characterisation of spoilage-associated Pseudomonas species.</title>
        <authorList>
            <person name="Stanborough T."/>
            <person name="Fegan N."/>
            <person name="Powell S.M."/>
            <person name="Singh T."/>
            <person name="Tamplin M.L."/>
            <person name="Chandry P.S."/>
        </authorList>
    </citation>
    <scope>NUCLEOTIDE SEQUENCE [LARGE SCALE GENOMIC DNA]</scope>
    <source>
        <strain evidence="2 3">F1820</strain>
    </source>
</reference>
<dbReference type="CDD" id="cd00519">
    <property type="entry name" value="Lipase_3"/>
    <property type="match status" value="1"/>
</dbReference>
<gene>
    <name evidence="2" type="ORF">CJF43_03685</name>
</gene>
<dbReference type="EMBL" id="NQKL01000002">
    <property type="protein sequence ID" value="OZY43279.1"/>
    <property type="molecule type" value="Genomic_DNA"/>
</dbReference>
<dbReference type="InterPro" id="IPR029058">
    <property type="entry name" value="AB_hydrolase_fold"/>
</dbReference>
<organism evidence="2 3">
    <name type="scientific">Pseudomonas fragi</name>
    <dbReference type="NCBI Taxonomy" id="296"/>
    <lineage>
        <taxon>Bacteria</taxon>
        <taxon>Pseudomonadati</taxon>
        <taxon>Pseudomonadota</taxon>
        <taxon>Gammaproteobacteria</taxon>
        <taxon>Pseudomonadales</taxon>
        <taxon>Pseudomonadaceae</taxon>
        <taxon>Pseudomonas</taxon>
    </lineage>
</organism>
<dbReference type="PANTHER" id="PTHR45856">
    <property type="entry name" value="ALPHA/BETA-HYDROLASES SUPERFAMILY PROTEIN"/>
    <property type="match status" value="1"/>
</dbReference>
<dbReference type="Pfam" id="PF01764">
    <property type="entry name" value="Lipase_3"/>
    <property type="match status" value="1"/>
</dbReference>
<proteinExistence type="predicted"/>
<dbReference type="RefSeq" id="WP_095028001.1">
    <property type="nucleotide sequence ID" value="NZ_NQKL01000002.1"/>
</dbReference>
<dbReference type="SUPFAM" id="SSF53474">
    <property type="entry name" value="alpha/beta-Hydrolases"/>
    <property type="match status" value="1"/>
</dbReference>
<protein>
    <submittedName>
        <fullName evidence="2">Lipase</fullName>
    </submittedName>
</protein>
<dbReference type="Gene3D" id="3.40.50.1820">
    <property type="entry name" value="alpha/beta hydrolase"/>
    <property type="match status" value="1"/>
</dbReference>
<dbReference type="GO" id="GO:0006629">
    <property type="term" value="P:lipid metabolic process"/>
    <property type="evidence" value="ECO:0007669"/>
    <property type="project" value="InterPro"/>
</dbReference>
<comment type="caution">
    <text evidence="2">The sequence shown here is derived from an EMBL/GenBank/DDBJ whole genome shotgun (WGS) entry which is preliminary data.</text>
</comment>
<dbReference type="PANTHER" id="PTHR45856:SF24">
    <property type="entry name" value="FUNGAL LIPASE-LIKE DOMAIN-CONTAINING PROTEIN"/>
    <property type="match status" value="1"/>
</dbReference>
<evidence type="ECO:0000313" key="2">
    <source>
        <dbReference type="EMBL" id="OZY43279.1"/>
    </source>
</evidence>
<sequence>MFKPLRTRPYLDTRFQLLDEHGAGAPYAGLVYELVDREGQVHHGYLDGTGAGKVGRHIAGPVTVLFRQAHDRSRAVYSRLMDRKHYPHRITELQVRAEQTRWLDTVGKRTPVRPVHIDNDADYFQVEVRHLVEHVSHLPPLVDSPYPPACSAPGITLASGRYTVLEVRPLRALCPLLSTDPQFCALNLYQLALMATLSDCPFGHSRGRPRARSVSEELSMGDWQVSPGQAKSWYPLYEDVAYSSRLEIVPFDPVLYPANDPHSGSAQETPATVHFRDDIHLGREGPDVQTFVTHNHEVMVIAVRGTCSWTDFLRDVDARQVPFVEGRGNVHCGFYTAARQACTFVEAYMDKFHAGQPVLICGHSLGGAVALVLAQMLRLRRSCEVQLYTYGAPRAADATFVSAAQGLLHQRMVNHNDAIPSVPGSWMSTRLSAYGAGALMTFTSVPEGFGVFVAGLNHLLGEPYQHHGTLRHFMPVEFAQGQVSHVLWEPLSDTVTQHALSLAVLEQKSAVPEPDGPLEQLVEIGQQFMVDSYIPSCWAVLRRSQQAQQARCSLVTEREVLFVDQALEHQAQQLRLKYREEMARTGSSFEVQVQTMNLLMREMGNVHQTRKQLYKLRFKVPSQADVFGCFALHPEALAQSLVRWEAHSESSRIDQLAMAPVDELLEDSLSWGHMLA</sequence>
<name>A0A266LZ31_PSEFR</name>
<dbReference type="AlphaFoldDB" id="A0A266LZ31"/>
<accession>A0A266LZ31</accession>
<evidence type="ECO:0000259" key="1">
    <source>
        <dbReference type="Pfam" id="PF01764"/>
    </source>
</evidence>
<evidence type="ECO:0000313" key="3">
    <source>
        <dbReference type="Proteomes" id="UP000216113"/>
    </source>
</evidence>
<dbReference type="Proteomes" id="UP000216113">
    <property type="component" value="Unassembled WGS sequence"/>
</dbReference>
<feature type="domain" description="Fungal lipase-type" evidence="1">
    <location>
        <begin position="300"/>
        <end position="424"/>
    </location>
</feature>